<evidence type="ECO:0000313" key="1">
    <source>
        <dbReference type="EMBL" id="CAG7830494.1"/>
    </source>
</evidence>
<organism evidence="1 2">
    <name type="scientific">Allacma fusca</name>
    <dbReference type="NCBI Taxonomy" id="39272"/>
    <lineage>
        <taxon>Eukaryota</taxon>
        <taxon>Metazoa</taxon>
        <taxon>Ecdysozoa</taxon>
        <taxon>Arthropoda</taxon>
        <taxon>Hexapoda</taxon>
        <taxon>Collembola</taxon>
        <taxon>Symphypleona</taxon>
        <taxon>Sminthuridae</taxon>
        <taxon>Allacma</taxon>
    </lineage>
</organism>
<evidence type="ECO:0000313" key="2">
    <source>
        <dbReference type="Proteomes" id="UP000708208"/>
    </source>
</evidence>
<proteinExistence type="predicted"/>
<feature type="non-terminal residue" evidence="1">
    <location>
        <position position="88"/>
    </location>
</feature>
<accession>A0A8J2LE44</accession>
<gene>
    <name evidence="1" type="ORF">AFUS01_LOCUS40293</name>
</gene>
<protein>
    <submittedName>
        <fullName evidence="1">Uncharacterized protein</fullName>
    </submittedName>
</protein>
<name>A0A8J2LE44_9HEXA</name>
<dbReference type="Proteomes" id="UP000708208">
    <property type="component" value="Unassembled WGS sequence"/>
</dbReference>
<reference evidence="1" key="1">
    <citation type="submission" date="2021-06" db="EMBL/GenBank/DDBJ databases">
        <authorList>
            <person name="Hodson N. C."/>
            <person name="Mongue J. A."/>
            <person name="Jaron S. K."/>
        </authorList>
    </citation>
    <scope>NUCLEOTIDE SEQUENCE</scope>
</reference>
<dbReference type="AlphaFoldDB" id="A0A8J2LE44"/>
<dbReference type="PANTHER" id="PTHR37398:SF3">
    <property type="entry name" value="GLYCOSIDE HYDROLASE FAMILY 5 DOMAIN-CONTAINING PROTEIN"/>
    <property type="match status" value="1"/>
</dbReference>
<feature type="non-terminal residue" evidence="1">
    <location>
        <position position="1"/>
    </location>
</feature>
<dbReference type="EMBL" id="CAJVCH010556117">
    <property type="protein sequence ID" value="CAG7830494.1"/>
    <property type="molecule type" value="Genomic_DNA"/>
</dbReference>
<keyword evidence="2" id="KW-1185">Reference proteome</keyword>
<sequence>ETTPQFNGDGFVLGTDEARTLISDLSRFLDFCYDHNVLVIPVLWNGALMRQQTLVNLIWDDSKLNSYISNALIPMVQALSGKPALAAW</sequence>
<dbReference type="OrthoDB" id="6657943at2759"/>
<comment type="caution">
    <text evidence="1">The sequence shown here is derived from an EMBL/GenBank/DDBJ whole genome shotgun (WGS) entry which is preliminary data.</text>
</comment>
<dbReference type="PANTHER" id="PTHR37398">
    <property type="entry name" value="ENDO-BETA-1,4-MANNANASE"/>
    <property type="match status" value="1"/>
</dbReference>